<feature type="chain" id="PRO_5032440683" evidence="2">
    <location>
        <begin position="17"/>
        <end position="250"/>
    </location>
</feature>
<evidence type="ECO:0000256" key="2">
    <source>
        <dbReference type="SAM" id="SignalP"/>
    </source>
</evidence>
<proteinExistence type="predicted"/>
<keyword evidence="2" id="KW-0732">Signal</keyword>
<dbReference type="Proteomes" id="UP000564378">
    <property type="component" value="Unassembled WGS sequence"/>
</dbReference>
<feature type="signal peptide" evidence="2">
    <location>
        <begin position="1"/>
        <end position="16"/>
    </location>
</feature>
<dbReference type="AlphaFoldDB" id="A0A842I4I3"/>
<feature type="compositionally biased region" description="Low complexity" evidence="1">
    <location>
        <begin position="183"/>
        <end position="207"/>
    </location>
</feature>
<feature type="compositionally biased region" description="Basic and acidic residues" evidence="1">
    <location>
        <begin position="122"/>
        <end position="169"/>
    </location>
</feature>
<evidence type="ECO:0000313" key="3">
    <source>
        <dbReference type="EMBL" id="MBC2779184.1"/>
    </source>
</evidence>
<dbReference type="EMBL" id="JACJVJ010000003">
    <property type="protein sequence ID" value="MBC2779184.1"/>
    <property type="molecule type" value="Genomic_DNA"/>
</dbReference>
<gene>
    <name evidence="3" type="ORF">H6P80_16280</name>
</gene>
<protein>
    <submittedName>
        <fullName evidence="3">Uncharacterized protein</fullName>
    </submittedName>
</protein>
<feature type="compositionally biased region" description="Basic residues" evidence="1">
    <location>
        <begin position="107"/>
        <end position="121"/>
    </location>
</feature>
<accession>A0A842I4I3</accession>
<organism evidence="3 4">
    <name type="scientific">Parasphingopyxis marina</name>
    <dbReference type="NCBI Taxonomy" id="2761622"/>
    <lineage>
        <taxon>Bacteria</taxon>
        <taxon>Pseudomonadati</taxon>
        <taxon>Pseudomonadota</taxon>
        <taxon>Alphaproteobacteria</taxon>
        <taxon>Sphingomonadales</taxon>
        <taxon>Sphingomonadaceae</taxon>
        <taxon>Parasphingopyxis</taxon>
    </lineage>
</organism>
<evidence type="ECO:0000256" key="1">
    <source>
        <dbReference type="SAM" id="MobiDB-lite"/>
    </source>
</evidence>
<comment type="caution">
    <text evidence="3">The sequence shown here is derived from an EMBL/GenBank/DDBJ whole genome shotgun (WGS) entry which is preliminary data.</text>
</comment>
<sequence>MAIGSTARIAALLATAAGLSGCTIYDGYGTGYNSGYYADSAYPDECYDKDGYLYPECEDATYVARNGYGYGRSWYNNYGPYGWYDGFYYPGYSVYIFDRQGHRHRWSDNHRRHWEGRRHARRDGNRDGRHWDGRRDRDGRHGDDTTAGRDRDRDGRRGDRRRDGERRAVAPDTNPRGVRGQMRGARGASNGRGRSTGNNANAGRQASPPAPTVAPPPPPAPARTNRNRQNSPTTRQTQRVRQNPSRNDPQ</sequence>
<dbReference type="RefSeq" id="WP_185802467.1">
    <property type="nucleotide sequence ID" value="NZ_JACJVJ010000003.1"/>
</dbReference>
<feature type="compositionally biased region" description="Pro residues" evidence="1">
    <location>
        <begin position="208"/>
        <end position="221"/>
    </location>
</feature>
<feature type="region of interest" description="Disordered" evidence="1">
    <location>
        <begin position="107"/>
        <end position="250"/>
    </location>
</feature>
<evidence type="ECO:0000313" key="4">
    <source>
        <dbReference type="Proteomes" id="UP000564378"/>
    </source>
</evidence>
<reference evidence="3 4" key="1">
    <citation type="submission" date="2020-08" db="EMBL/GenBank/DDBJ databases">
        <title>Draft genome sequence of Parasphingopyxis sp. GrpM-11.</title>
        <authorList>
            <person name="Oh J."/>
            <person name="Roh D.-H."/>
        </authorList>
    </citation>
    <scope>NUCLEOTIDE SEQUENCE [LARGE SCALE GENOMIC DNA]</scope>
    <source>
        <strain evidence="3 4">GrpM-11</strain>
    </source>
</reference>
<feature type="compositionally biased region" description="Polar residues" evidence="1">
    <location>
        <begin position="227"/>
        <end position="250"/>
    </location>
</feature>
<name>A0A842I4I3_9SPHN</name>
<keyword evidence="4" id="KW-1185">Reference proteome</keyword>